<dbReference type="Pfam" id="PF21537">
    <property type="entry name" value="DUF1980_C"/>
    <property type="match status" value="1"/>
</dbReference>
<dbReference type="GeneID" id="91545055"/>
<keyword evidence="5" id="KW-1185">Reference proteome</keyword>
<keyword evidence="2" id="KW-0812">Transmembrane</keyword>
<feature type="compositionally biased region" description="Gly residues" evidence="1">
    <location>
        <begin position="77"/>
        <end position="122"/>
    </location>
</feature>
<protein>
    <submittedName>
        <fullName evidence="4">TIGR03943 family protein</fullName>
    </submittedName>
</protein>
<dbReference type="EMBL" id="CP109134">
    <property type="protein sequence ID" value="WSD07927.1"/>
    <property type="molecule type" value="Genomic_DNA"/>
</dbReference>
<sequence length="300" mass="30994">MRRNLNPNRQAQAALLFLLGATVLHAGLTDLHLRYVKAGLRPLLLLCGAVLVVTAMATVWYEWREASGKRDHDESGNGSGDGSDGGGESGSDGGGESGSDGGGESGNGGGGESGNGGGGDGGGGEHDHDRGHHEPRISWLLALPVLALILVAPPALGSYSATHTGTALQKPFGFPELPAGGTLRLGVGEYAARAVYDDGRGLGDRPIEITGFVALDPSGVPYLVRMSLNCCAADGQPVKIALTGEVPPVLQPDAWLEVTGTYSPRRTKDPVNDGPVPYFEVTSAKPVPTPNDPYDEVWNG</sequence>
<gene>
    <name evidence="4" type="ORF">OIE73_20770</name>
</gene>
<feature type="transmembrane region" description="Helical" evidence="2">
    <location>
        <begin position="42"/>
        <end position="61"/>
    </location>
</feature>
<evidence type="ECO:0000313" key="4">
    <source>
        <dbReference type="EMBL" id="WSD07927.1"/>
    </source>
</evidence>
<keyword evidence="2" id="KW-0472">Membrane</keyword>
<feature type="transmembrane region" description="Helical" evidence="2">
    <location>
        <begin position="137"/>
        <end position="156"/>
    </location>
</feature>
<dbReference type="NCBIfam" id="TIGR03943">
    <property type="entry name" value="TIGR03943 family putative permease subunit"/>
    <property type="match status" value="1"/>
</dbReference>
<keyword evidence="2" id="KW-1133">Transmembrane helix</keyword>
<feature type="region of interest" description="Disordered" evidence="1">
    <location>
        <begin position="67"/>
        <end position="132"/>
    </location>
</feature>
<reference evidence="4 5" key="1">
    <citation type="submission" date="2022-10" db="EMBL/GenBank/DDBJ databases">
        <title>The complete genomes of actinobacterial strains from the NBC collection.</title>
        <authorList>
            <person name="Joergensen T.S."/>
            <person name="Alvarez Arevalo M."/>
            <person name="Sterndorff E.B."/>
            <person name="Faurdal D."/>
            <person name="Vuksanovic O."/>
            <person name="Mourched A.-S."/>
            <person name="Charusanti P."/>
            <person name="Shaw S."/>
            <person name="Blin K."/>
            <person name="Weber T."/>
        </authorList>
    </citation>
    <scope>NUCLEOTIDE SEQUENCE [LARGE SCALE GENOMIC DNA]</scope>
    <source>
        <strain evidence="4 5">NBC 01753</strain>
    </source>
</reference>
<accession>A0ABZ1GP56</accession>
<organism evidence="4 5">
    <name type="scientific">Streptomyces hirsutus</name>
    <dbReference type="NCBI Taxonomy" id="35620"/>
    <lineage>
        <taxon>Bacteria</taxon>
        <taxon>Bacillati</taxon>
        <taxon>Actinomycetota</taxon>
        <taxon>Actinomycetes</taxon>
        <taxon>Kitasatosporales</taxon>
        <taxon>Streptomycetaceae</taxon>
        <taxon>Streptomyces</taxon>
    </lineage>
</organism>
<dbReference type="InterPro" id="IPR048447">
    <property type="entry name" value="DUF1980_C"/>
</dbReference>
<feature type="domain" description="DUF1980" evidence="3">
    <location>
        <begin position="204"/>
        <end position="294"/>
    </location>
</feature>
<name>A0ABZ1GP56_9ACTN</name>
<dbReference type="InterPro" id="IPR015402">
    <property type="entry name" value="DUF1980"/>
</dbReference>
<proteinExistence type="predicted"/>
<evidence type="ECO:0000313" key="5">
    <source>
        <dbReference type="Proteomes" id="UP001335325"/>
    </source>
</evidence>
<dbReference type="RefSeq" id="WP_326753910.1">
    <property type="nucleotide sequence ID" value="NZ_CP109134.1"/>
</dbReference>
<evidence type="ECO:0000259" key="3">
    <source>
        <dbReference type="Pfam" id="PF21537"/>
    </source>
</evidence>
<dbReference type="Proteomes" id="UP001335325">
    <property type="component" value="Chromosome"/>
</dbReference>
<feature type="compositionally biased region" description="Basic and acidic residues" evidence="1">
    <location>
        <begin position="123"/>
        <end position="132"/>
    </location>
</feature>
<evidence type="ECO:0000256" key="2">
    <source>
        <dbReference type="SAM" id="Phobius"/>
    </source>
</evidence>
<evidence type="ECO:0000256" key="1">
    <source>
        <dbReference type="SAM" id="MobiDB-lite"/>
    </source>
</evidence>